<dbReference type="Pfam" id="PF05786">
    <property type="entry name" value="Cnd2"/>
    <property type="match status" value="1"/>
</dbReference>
<sequence length="884" mass="99521">MPRQDSSEEDNNLLDEEDEEEETLSPKSSKRNSTGSITIESPAPVRQNQSSRRKSTLFAPTANLDINNDDEEKMNNRRKRKSVVPASSKFLAGATSRKSGVHRPSTTSRHVSPSELEELFMNCIKLSTENKITTKNAWELNLLDYIGEVLGSNLGGGTFQTASCTLDAGVKIYSTRVDSIHSETYKVLGSFARTQEKGKADETENNQEGKDSDKSEEKTKKKRVRYGVNTLETNVNNITVKKLDLNYMIEPLYHNSTGSSNNFDVGSAHSLLLNNLGLGLGCEVIIDSKSWDYKYSKIIENIPQQSVQPIPFQVEEEVEEHANNITLDKSTIKSFNNSSMMEDEEEVNHEQPPPLQSEEKTSLVGESDQLQQLEINPNQHFDIELGGLETGIDDIQSMVPDEIAGLNMTQEIPHKISIGCEGAALINAVHEVGGLAPDHFENVDHEDDDDDEGGLFDTDFANPEPIETQTSDSGEEIVTIEEKQKESENDKQLSFLDMLQKDPESLTVDDDYAYFDVTKIRHWSGIDHWKPTVKSTTHTNKKTTKKRTQKEAFKFDFLTDCDKIDFATDFKISSKPEKNQMAEKSINAQKTTLLPEDFHYDLATLLKPFKLPPIFTNRSLKAVSINELGSQRFNFEKSKQPVVIDTSKRQKTTEGGMKVIHSSQLYDESDDENDQPMTEIGGFDMDLGGFDMITDDLTQPNIEPTIEPTTEIIMQDPNLTYQTQQDTFQYDTIKLNDSASLLDEKEIQVATQNLNSTANTVGGEKLIEAPKKVSKLNIKYESKAKQVDVRALKEHLWKEIRSSDDKKLDFSSVVSTVNTTKPKEGERKPDFSEASIPFCFICMLHICNEQNLELEGRSDFSDFSVVKPKSNRRVSINEEDEQDD</sequence>
<keyword evidence="7" id="KW-0132">Cell division</keyword>
<dbReference type="OrthoDB" id="362021at2759"/>
<evidence type="ECO:0000256" key="4">
    <source>
        <dbReference type="ARBA" id="ARBA00016065"/>
    </source>
</evidence>
<dbReference type="STRING" id="5762.D2VX60"/>
<dbReference type="eggNOG" id="KOG2328">
    <property type="taxonomic scope" value="Eukaryota"/>
</dbReference>
<keyword evidence="5" id="KW-0158">Chromosome</keyword>
<organism evidence="13">
    <name type="scientific">Naegleria gruberi</name>
    <name type="common">Amoeba</name>
    <dbReference type="NCBI Taxonomy" id="5762"/>
    <lineage>
        <taxon>Eukaryota</taxon>
        <taxon>Discoba</taxon>
        <taxon>Heterolobosea</taxon>
        <taxon>Tetramitia</taxon>
        <taxon>Eutetramitia</taxon>
        <taxon>Vahlkampfiidae</taxon>
        <taxon>Naegleria</taxon>
    </lineage>
</organism>
<feature type="region of interest" description="Disordered" evidence="11">
    <location>
        <begin position="195"/>
        <end position="222"/>
    </location>
</feature>
<dbReference type="GO" id="GO:0003682">
    <property type="term" value="F:chromatin binding"/>
    <property type="evidence" value="ECO:0007669"/>
    <property type="project" value="TreeGrafter"/>
</dbReference>
<keyword evidence="13" id="KW-1185">Reference proteome</keyword>
<protein>
    <recommendedName>
        <fullName evidence="4">Condensin complex subunit 2</fullName>
    </recommendedName>
</protein>
<keyword evidence="10" id="KW-0131">Cell cycle</keyword>
<gene>
    <name evidence="12" type="ORF">NAEGRDRAFT_52951</name>
</gene>
<feature type="compositionally biased region" description="Acidic residues" evidence="11">
    <location>
        <begin position="444"/>
        <end position="454"/>
    </location>
</feature>
<feature type="region of interest" description="Disordered" evidence="11">
    <location>
        <begin position="441"/>
        <end position="474"/>
    </location>
</feature>
<dbReference type="RefSeq" id="XP_002671364.1">
    <property type="nucleotide sequence ID" value="XM_002671318.1"/>
</dbReference>
<accession>D2VX60</accession>
<keyword evidence="9" id="KW-0226">DNA condensation</keyword>
<reference evidence="12 13" key="1">
    <citation type="journal article" date="2010" name="Cell">
        <title>The genome of Naegleria gruberi illuminates early eukaryotic versatility.</title>
        <authorList>
            <person name="Fritz-Laylin L.K."/>
            <person name="Prochnik S.E."/>
            <person name="Ginger M.L."/>
            <person name="Dacks J.B."/>
            <person name="Carpenter M.L."/>
            <person name="Field M.C."/>
            <person name="Kuo A."/>
            <person name="Paredez A."/>
            <person name="Chapman J."/>
            <person name="Pham J."/>
            <person name="Shu S."/>
            <person name="Neupane R."/>
            <person name="Cipriano M."/>
            <person name="Mancuso J."/>
            <person name="Tu H."/>
            <person name="Salamov A."/>
            <person name="Lindquist E."/>
            <person name="Shapiro H."/>
            <person name="Lucas S."/>
            <person name="Grigoriev I.V."/>
            <person name="Cande W.Z."/>
            <person name="Fulton C."/>
            <person name="Rokhsar D.S."/>
            <person name="Dawson S.C."/>
        </authorList>
    </citation>
    <scope>NUCLEOTIDE SEQUENCE [LARGE SCALE GENOMIC DNA]</scope>
    <source>
        <strain evidence="12 13">NEG-M</strain>
    </source>
</reference>
<evidence type="ECO:0000256" key="3">
    <source>
        <dbReference type="ARBA" id="ARBA00009471"/>
    </source>
</evidence>
<dbReference type="VEuPathDB" id="AmoebaDB:NAEGRDRAFT_52951"/>
<evidence type="ECO:0000256" key="8">
    <source>
        <dbReference type="ARBA" id="ARBA00022776"/>
    </source>
</evidence>
<evidence type="ECO:0000256" key="5">
    <source>
        <dbReference type="ARBA" id="ARBA00022454"/>
    </source>
</evidence>
<feature type="compositionally biased region" description="Polar residues" evidence="11">
    <location>
        <begin position="25"/>
        <end position="39"/>
    </location>
</feature>
<evidence type="ECO:0000313" key="12">
    <source>
        <dbReference type="EMBL" id="EFC38620.1"/>
    </source>
</evidence>
<dbReference type="KEGG" id="ngr:NAEGRDRAFT_52951"/>
<feature type="compositionally biased region" description="Basic and acidic residues" evidence="11">
    <location>
        <begin position="195"/>
        <end position="219"/>
    </location>
</feature>
<evidence type="ECO:0000256" key="2">
    <source>
        <dbReference type="ARBA" id="ARBA00004496"/>
    </source>
</evidence>
<dbReference type="GeneID" id="8853950"/>
<comment type="subcellular location">
    <subcellularLocation>
        <location evidence="1">Chromosome</location>
    </subcellularLocation>
    <subcellularLocation>
        <location evidence="2">Cytoplasm</location>
    </subcellularLocation>
</comment>
<dbReference type="EMBL" id="GG738906">
    <property type="protein sequence ID" value="EFC38620.1"/>
    <property type="molecule type" value="Genomic_DNA"/>
</dbReference>
<dbReference type="GO" id="GO:0007076">
    <property type="term" value="P:mitotic chromosome condensation"/>
    <property type="evidence" value="ECO:0007669"/>
    <property type="project" value="InterPro"/>
</dbReference>
<dbReference type="AlphaFoldDB" id="D2VX60"/>
<evidence type="ECO:0000256" key="9">
    <source>
        <dbReference type="ARBA" id="ARBA00023067"/>
    </source>
</evidence>
<evidence type="ECO:0000256" key="6">
    <source>
        <dbReference type="ARBA" id="ARBA00022490"/>
    </source>
</evidence>
<name>D2VX60_NAEGR</name>
<dbReference type="GO" id="GO:0051301">
    <property type="term" value="P:cell division"/>
    <property type="evidence" value="ECO:0007669"/>
    <property type="project" value="UniProtKB-KW"/>
</dbReference>
<evidence type="ECO:0000256" key="11">
    <source>
        <dbReference type="SAM" id="MobiDB-lite"/>
    </source>
</evidence>
<dbReference type="InterPro" id="IPR022816">
    <property type="entry name" value="Condensin_barren_su2"/>
</dbReference>
<evidence type="ECO:0000256" key="7">
    <source>
        <dbReference type="ARBA" id="ARBA00022618"/>
    </source>
</evidence>
<dbReference type="OMA" id="FRKTCAD"/>
<feature type="region of interest" description="Disordered" evidence="11">
    <location>
        <begin position="339"/>
        <end position="365"/>
    </location>
</feature>
<dbReference type="PANTHER" id="PTHR13108">
    <property type="entry name" value="CONDENSIN COMPLEX SUBUNIT 2"/>
    <property type="match status" value="1"/>
</dbReference>
<keyword evidence="8" id="KW-0498">Mitosis</keyword>
<feature type="region of interest" description="Disordered" evidence="11">
    <location>
        <begin position="1"/>
        <end position="112"/>
    </location>
</feature>
<dbReference type="PANTHER" id="PTHR13108:SF9">
    <property type="entry name" value="CONDENSIN COMPLEX SUBUNIT 2"/>
    <property type="match status" value="1"/>
</dbReference>
<dbReference type="InParanoid" id="D2VX60"/>
<evidence type="ECO:0000256" key="1">
    <source>
        <dbReference type="ARBA" id="ARBA00004286"/>
    </source>
</evidence>
<comment type="similarity">
    <text evidence="3">Belongs to the CND2 (condensin subunit 2) family.</text>
</comment>
<dbReference type="GO" id="GO:0000796">
    <property type="term" value="C:condensin complex"/>
    <property type="evidence" value="ECO:0007669"/>
    <property type="project" value="InterPro"/>
</dbReference>
<feature type="compositionally biased region" description="Acidic residues" evidence="11">
    <location>
        <begin position="7"/>
        <end position="23"/>
    </location>
</feature>
<dbReference type="FunCoup" id="D2VX60">
    <property type="interactions" value="518"/>
</dbReference>
<dbReference type="Proteomes" id="UP000006671">
    <property type="component" value="Unassembled WGS sequence"/>
</dbReference>
<keyword evidence="6" id="KW-0963">Cytoplasm</keyword>
<proteinExistence type="inferred from homology"/>
<dbReference type="GO" id="GO:0005737">
    <property type="term" value="C:cytoplasm"/>
    <property type="evidence" value="ECO:0007669"/>
    <property type="project" value="UniProtKB-SubCell"/>
</dbReference>
<evidence type="ECO:0000256" key="10">
    <source>
        <dbReference type="ARBA" id="ARBA00023306"/>
    </source>
</evidence>
<evidence type="ECO:0000313" key="13">
    <source>
        <dbReference type="Proteomes" id="UP000006671"/>
    </source>
</evidence>